<dbReference type="InterPro" id="IPR010982">
    <property type="entry name" value="Lambda_DNA-bd_dom_sf"/>
</dbReference>
<evidence type="ECO:0000259" key="2">
    <source>
        <dbReference type="PROSITE" id="PS50943"/>
    </source>
</evidence>
<comment type="caution">
    <text evidence="3">The sequence shown here is derived from an EMBL/GenBank/DDBJ whole genome shotgun (WGS) entry which is preliminary data.</text>
</comment>
<dbReference type="Proteomes" id="UP000654345">
    <property type="component" value="Unassembled WGS sequence"/>
</dbReference>
<feature type="domain" description="HTH cro/C1-type" evidence="2">
    <location>
        <begin position="10"/>
        <end position="64"/>
    </location>
</feature>
<sequence>MEQPVNSEMLILARESRGFTQSELAKLTHISQANISKYESGLLNVSKDHLVRIASALHYPEAFFHLSEQRFSFGSSCTYHRKRQTMPVQELKVLLAKSNIFRIHVTRLLNNVEIEADNLFQRLDVDDFDGDVEEIARRVRRAWQLPFGPVNNLVKVIEDAGGIVYLCSFGTRKLDAISQWIPSQDPSSPPIFLINSDMPGERIRHTLAHELGHVIMHRIPTDNMEAEADRFASEFLMPAHDVAPDLRTLTLPNLARLKSYWKVSMAAIIRRARDLGKITERQYRTLYEQMSKQGYKINEPNPLPIERPTIFNEILEVYQQDYGYSMAEISNLIFLLEDETREKYFPKSRRLHVVGLN</sequence>
<accession>A0ABQ3UJS0</accession>
<organism evidence="3 4">
    <name type="scientific">Ktedonobacter robiniae</name>
    <dbReference type="NCBI Taxonomy" id="2778365"/>
    <lineage>
        <taxon>Bacteria</taxon>
        <taxon>Bacillati</taxon>
        <taxon>Chloroflexota</taxon>
        <taxon>Ktedonobacteria</taxon>
        <taxon>Ktedonobacterales</taxon>
        <taxon>Ktedonobacteraceae</taxon>
        <taxon>Ktedonobacter</taxon>
    </lineage>
</organism>
<evidence type="ECO:0000256" key="1">
    <source>
        <dbReference type="ARBA" id="ARBA00007227"/>
    </source>
</evidence>
<evidence type="ECO:0000313" key="3">
    <source>
        <dbReference type="EMBL" id="GHO52908.1"/>
    </source>
</evidence>
<proteinExistence type="inferred from homology"/>
<dbReference type="EMBL" id="BNJG01000001">
    <property type="protein sequence ID" value="GHO52908.1"/>
    <property type="molecule type" value="Genomic_DNA"/>
</dbReference>
<dbReference type="PANTHER" id="PTHR43236">
    <property type="entry name" value="ANTITOXIN HIGA1"/>
    <property type="match status" value="1"/>
</dbReference>
<dbReference type="InterPro" id="IPR010359">
    <property type="entry name" value="IrrE_HExxH"/>
</dbReference>
<comment type="similarity">
    <text evidence="1">Belongs to the short-chain fatty acyl-CoA assimilation regulator (ScfR) family.</text>
</comment>
<dbReference type="SMART" id="SM00530">
    <property type="entry name" value="HTH_XRE"/>
    <property type="match status" value="1"/>
</dbReference>
<dbReference type="SUPFAM" id="SSF47413">
    <property type="entry name" value="lambda repressor-like DNA-binding domains"/>
    <property type="match status" value="1"/>
</dbReference>
<name>A0ABQ3UJS0_9CHLR</name>
<dbReference type="Pfam" id="PF01381">
    <property type="entry name" value="HTH_3"/>
    <property type="match status" value="1"/>
</dbReference>
<dbReference type="Gene3D" id="1.10.260.40">
    <property type="entry name" value="lambda repressor-like DNA-binding domains"/>
    <property type="match status" value="1"/>
</dbReference>
<dbReference type="RefSeq" id="WP_201369769.1">
    <property type="nucleotide sequence ID" value="NZ_BNJG01000001.1"/>
</dbReference>
<dbReference type="Gene3D" id="1.10.10.2910">
    <property type="match status" value="1"/>
</dbReference>
<evidence type="ECO:0000313" key="4">
    <source>
        <dbReference type="Proteomes" id="UP000654345"/>
    </source>
</evidence>
<dbReference type="InterPro" id="IPR052345">
    <property type="entry name" value="Rad_response_metalloprotease"/>
</dbReference>
<dbReference type="CDD" id="cd00093">
    <property type="entry name" value="HTH_XRE"/>
    <property type="match status" value="1"/>
</dbReference>
<dbReference type="PROSITE" id="PS50943">
    <property type="entry name" value="HTH_CROC1"/>
    <property type="match status" value="1"/>
</dbReference>
<reference evidence="3 4" key="1">
    <citation type="journal article" date="2021" name="Int. J. Syst. Evol. Microbiol.">
        <title>Reticulibacter mediterranei gen. nov., sp. nov., within the new family Reticulibacteraceae fam. nov., and Ktedonospora formicarum gen. nov., sp. nov., Ktedonobacter robiniae sp. nov., Dictyobacter formicarum sp. nov. and Dictyobacter arantiisoli sp. nov., belonging to the class Ktedonobacteria.</title>
        <authorList>
            <person name="Yabe S."/>
            <person name="Zheng Y."/>
            <person name="Wang C.M."/>
            <person name="Sakai Y."/>
            <person name="Abe K."/>
            <person name="Yokota A."/>
            <person name="Donadio S."/>
            <person name="Cavaletti L."/>
            <person name="Monciardini P."/>
        </authorList>
    </citation>
    <scope>NUCLEOTIDE SEQUENCE [LARGE SCALE GENOMIC DNA]</scope>
    <source>
        <strain evidence="3 4">SOSP1-30</strain>
    </source>
</reference>
<protein>
    <recommendedName>
        <fullName evidence="2">HTH cro/C1-type domain-containing protein</fullName>
    </recommendedName>
</protein>
<keyword evidence="4" id="KW-1185">Reference proteome</keyword>
<dbReference type="Pfam" id="PF06114">
    <property type="entry name" value="Peptidase_M78"/>
    <property type="match status" value="1"/>
</dbReference>
<dbReference type="PANTHER" id="PTHR43236:SF1">
    <property type="entry name" value="BLL7220 PROTEIN"/>
    <property type="match status" value="1"/>
</dbReference>
<dbReference type="InterPro" id="IPR001387">
    <property type="entry name" value="Cro/C1-type_HTH"/>
</dbReference>
<gene>
    <name evidence="3" type="ORF">KSB_13830</name>
</gene>